<keyword evidence="2" id="KW-1185">Reference proteome</keyword>
<proteinExistence type="predicted"/>
<protein>
    <submittedName>
        <fullName evidence="1">Uncharacterized protein</fullName>
    </submittedName>
</protein>
<reference evidence="1 2" key="1">
    <citation type="journal article" date="2024" name="G3 (Bethesda)">
        <title>Genome assembly of Hibiscus sabdariffa L. provides insights into metabolisms of medicinal natural products.</title>
        <authorList>
            <person name="Kim T."/>
        </authorList>
    </citation>
    <scope>NUCLEOTIDE SEQUENCE [LARGE SCALE GENOMIC DNA]</scope>
    <source>
        <strain evidence="1">TK-2024</strain>
        <tissue evidence="1">Old leaves</tissue>
    </source>
</reference>
<organism evidence="1 2">
    <name type="scientific">Hibiscus sabdariffa</name>
    <name type="common">roselle</name>
    <dbReference type="NCBI Taxonomy" id="183260"/>
    <lineage>
        <taxon>Eukaryota</taxon>
        <taxon>Viridiplantae</taxon>
        <taxon>Streptophyta</taxon>
        <taxon>Embryophyta</taxon>
        <taxon>Tracheophyta</taxon>
        <taxon>Spermatophyta</taxon>
        <taxon>Magnoliopsida</taxon>
        <taxon>eudicotyledons</taxon>
        <taxon>Gunneridae</taxon>
        <taxon>Pentapetalae</taxon>
        <taxon>rosids</taxon>
        <taxon>malvids</taxon>
        <taxon>Malvales</taxon>
        <taxon>Malvaceae</taxon>
        <taxon>Malvoideae</taxon>
        <taxon>Hibiscus</taxon>
    </lineage>
</organism>
<dbReference type="Proteomes" id="UP001396334">
    <property type="component" value="Unassembled WGS sequence"/>
</dbReference>
<comment type="caution">
    <text evidence="1">The sequence shown here is derived from an EMBL/GenBank/DDBJ whole genome shotgun (WGS) entry which is preliminary data.</text>
</comment>
<name>A0ABR2TXP0_9ROSI</name>
<gene>
    <name evidence="1" type="ORF">V6N11_017275</name>
</gene>
<evidence type="ECO:0000313" key="1">
    <source>
        <dbReference type="EMBL" id="KAK9042196.1"/>
    </source>
</evidence>
<dbReference type="EMBL" id="JBBPBN010000004">
    <property type="protein sequence ID" value="KAK9042196.1"/>
    <property type="molecule type" value="Genomic_DNA"/>
</dbReference>
<sequence>MKAELARVREEEITMEARLVSMQTSLREFKRVISECKTKVKLVDDLVTLLITAELDSDLSIDDQTMVLILEEATRALTEAMNMNVARGNDGGSDHD</sequence>
<evidence type="ECO:0000313" key="2">
    <source>
        <dbReference type="Proteomes" id="UP001396334"/>
    </source>
</evidence>
<accession>A0ABR2TXP0</accession>